<gene>
    <name evidence="1" type="ORF">KQI68_03055</name>
</gene>
<dbReference type="GO" id="GO:0016787">
    <property type="term" value="F:hydrolase activity"/>
    <property type="evidence" value="ECO:0007669"/>
    <property type="project" value="UniProtKB-KW"/>
</dbReference>
<dbReference type="Proteomes" id="UP000783742">
    <property type="component" value="Unassembled WGS sequence"/>
</dbReference>
<dbReference type="InterPro" id="IPR011697">
    <property type="entry name" value="Peptidase_C26"/>
</dbReference>
<sequence>MKPIIGITSNYKADEKDLTIKENENRRKIYNFVTRDYANAINRSGGIAVILPTPDSKQNTFDVMDRLDGVILSGGNDINPVICKQCVDEYTGLLTCRRDDQELDILDYIFQKRSIPLLGICRGMQILNAYLGGSLIMNIDKDFSHQQSQNKIPRYKAVHSVDIEKDSKLRNILNSDKVFVNSIHHQAIDRIGKGLKIAAKSSKDKIVEAVEMIDDKNHIIGVQWHPEIMYGFDESFKNLFVDFVKTCKSNN</sequence>
<evidence type="ECO:0000313" key="2">
    <source>
        <dbReference type="Proteomes" id="UP000783742"/>
    </source>
</evidence>
<dbReference type="RefSeq" id="WP_216548658.1">
    <property type="nucleotide sequence ID" value="NZ_JAHLQO010000002.1"/>
</dbReference>
<accession>A0ABS6FF52</accession>
<dbReference type="PROSITE" id="PS51273">
    <property type="entry name" value="GATASE_TYPE_1"/>
    <property type="match status" value="1"/>
</dbReference>
<keyword evidence="1" id="KW-0378">Hydrolase</keyword>
<dbReference type="InterPro" id="IPR044668">
    <property type="entry name" value="PuuD-like"/>
</dbReference>
<dbReference type="EMBL" id="JAHLQO010000002">
    <property type="protein sequence ID" value="MBU5668813.1"/>
    <property type="molecule type" value="Genomic_DNA"/>
</dbReference>
<dbReference type="Pfam" id="PF07722">
    <property type="entry name" value="Peptidase_C26"/>
    <property type="match status" value="1"/>
</dbReference>
<name>A0ABS6FF52_9FIRM</name>
<reference evidence="1 2" key="1">
    <citation type="submission" date="2021-06" db="EMBL/GenBank/DDBJ databases">
        <authorList>
            <person name="Sun Q."/>
            <person name="Li D."/>
        </authorList>
    </citation>
    <scope>NUCLEOTIDE SEQUENCE [LARGE SCALE GENOMIC DNA]</scope>
    <source>
        <strain evidence="1 2">MSJ-1</strain>
    </source>
</reference>
<dbReference type="PANTHER" id="PTHR43235:SF1">
    <property type="entry name" value="GLUTAMINE AMIDOTRANSFERASE PB2B2.05-RELATED"/>
    <property type="match status" value="1"/>
</dbReference>
<proteinExistence type="predicted"/>
<evidence type="ECO:0000313" key="1">
    <source>
        <dbReference type="EMBL" id="MBU5668813.1"/>
    </source>
</evidence>
<organism evidence="1 2">
    <name type="scientific">Peptoniphilus ovalis</name>
    <dbReference type="NCBI Taxonomy" id="2841503"/>
    <lineage>
        <taxon>Bacteria</taxon>
        <taxon>Bacillati</taxon>
        <taxon>Bacillota</taxon>
        <taxon>Tissierellia</taxon>
        <taxon>Tissierellales</taxon>
        <taxon>Peptoniphilaceae</taxon>
        <taxon>Peptoniphilus</taxon>
    </lineage>
</organism>
<dbReference type="PANTHER" id="PTHR43235">
    <property type="entry name" value="GLUTAMINE AMIDOTRANSFERASE PB2B2.05-RELATED"/>
    <property type="match status" value="1"/>
</dbReference>
<protein>
    <submittedName>
        <fullName evidence="1">Gamma-glutamyl-gamma-aminobutyrate hydrolase family protein</fullName>
    </submittedName>
</protein>
<dbReference type="CDD" id="cd01745">
    <property type="entry name" value="GATase1_2"/>
    <property type="match status" value="1"/>
</dbReference>
<keyword evidence="2" id="KW-1185">Reference proteome</keyword>
<comment type="caution">
    <text evidence="1">The sequence shown here is derived from an EMBL/GenBank/DDBJ whole genome shotgun (WGS) entry which is preliminary data.</text>
</comment>